<dbReference type="STRING" id="445961.IW15_14960"/>
<evidence type="ECO:0000313" key="3">
    <source>
        <dbReference type="Proteomes" id="UP000028705"/>
    </source>
</evidence>
<dbReference type="OrthoDB" id="1272428at2"/>
<accession>A0A086A498</accession>
<reference evidence="2 3" key="1">
    <citation type="submission" date="2014-07" db="EMBL/GenBank/DDBJ databases">
        <title>Genome of Chryseobacterium soli DSM 19298.</title>
        <authorList>
            <person name="Stropko S.J."/>
            <person name="Pipes S.E."/>
            <person name="Newman J."/>
        </authorList>
    </citation>
    <scope>NUCLEOTIDE SEQUENCE [LARGE SCALE GENOMIC DNA]</scope>
    <source>
        <strain evidence="2 3">DSM 19298</strain>
    </source>
</reference>
<evidence type="ECO:0000313" key="2">
    <source>
        <dbReference type="EMBL" id="KFF11512.1"/>
    </source>
</evidence>
<dbReference type="Proteomes" id="UP000028705">
    <property type="component" value="Unassembled WGS sequence"/>
</dbReference>
<dbReference type="RefSeq" id="WP_034712628.1">
    <property type="nucleotide sequence ID" value="NZ_JPRH01000006.1"/>
</dbReference>
<comment type="caution">
    <text evidence="2">The sequence shown here is derived from an EMBL/GenBank/DDBJ whole genome shotgun (WGS) entry which is preliminary data.</text>
</comment>
<evidence type="ECO:0000256" key="1">
    <source>
        <dbReference type="SAM" id="MobiDB-lite"/>
    </source>
</evidence>
<proteinExistence type="predicted"/>
<dbReference type="EMBL" id="JPRH01000006">
    <property type="protein sequence ID" value="KFF11512.1"/>
    <property type="molecule type" value="Genomic_DNA"/>
</dbReference>
<dbReference type="AlphaFoldDB" id="A0A086A498"/>
<feature type="region of interest" description="Disordered" evidence="1">
    <location>
        <begin position="48"/>
        <end position="67"/>
    </location>
</feature>
<gene>
    <name evidence="2" type="ORF">IW15_14960</name>
</gene>
<sequence length="67" mass="7165">MKKSIKNLEAKSLGNFTKTFGSKIFGGEGAPTRSIKEIVIVVHKPKALDSGMGDDDAPIDQTNDGPY</sequence>
<protein>
    <submittedName>
        <fullName evidence="2">Uncharacterized protein</fullName>
    </submittedName>
</protein>
<organism evidence="2 3">
    <name type="scientific">Chryseobacterium soli</name>
    <dbReference type="NCBI Taxonomy" id="445961"/>
    <lineage>
        <taxon>Bacteria</taxon>
        <taxon>Pseudomonadati</taxon>
        <taxon>Bacteroidota</taxon>
        <taxon>Flavobacteriia</taxon>
        <taxon>Flavobacteriales</taxon>
        <taxon>Weeksellaceae</taxon>
        <taxon>Chryseobacterium group</taxon>
        <taxon>Chryseobacterium</taxon>
    </lineage>
</organism>
<name>A0A086A498_9FLAO</name>
<keyword evidence="3" id="KW-1185">Reference proteome</keyword>